<dbReference type="EMBL" id="PUAP01000008">
    <property type="protein sequence ID" value="PQF25115.1"/>
    <property type="molecule type" value="Genomic_DNA"/>
</dbReference>
<dbReference type="InterPro" id="IPR050624">
    <property type="entry name" value="HTH-type_Tx_Regulator"/>
</dbReference>
<dbReference type="Pfam" id="PF14278">
    <property type="entry name" value="TetR_C_8"/>
    <property type="match status" value="1"/>
</dbReference>
<dbReference type="InterPro" id="IPR001647">
    <property type="entry name" value="HTH_TetR"/>
</dbReference>
<proteinExistence type="predicted"/>
<sequence length="178" mass="20972">MDRRSTRTKQAIKQAFLDLTKEKPINKITIAELSQQADIGRGTFYTHYEDIYDLRSKILEETIVTLTDIFDQKYPKNEQYDFRLFVHALVNHVDENKKVFHFFFNDFLNDDLAVQLRQILMKKIMAEEQLDVNDKKNKIEVLFSISGTTSVLAEWINGHLNVEKEELIAILDDIITRF</sequence>
<comment type="caution">
    <text evidence="4">The sequence shown here is derived from an EMBL/GenBank/DDBJ whole genome shotgun (WGS) entry which is preliminary data.</text>
</comment>
<dbReference type="PANTHER" id="PTHR43479:SF7">
    <property type="entry name" value="TETR-FAMILY TRANSCRIPTIONAL REGULATOR"/>
    <property type="match status" value="1"/>
</dbReference>
<dbReference type="AlphaFoldDB" id="A0A2S7RYF6"/>
<evidence type="ECO:0000313" key="4">
    <source>
        <dbReference type="EMBL" id="PQF25115.1"/>
    </source>
</evidence>
<keyword evidence="1 2" id="KW-0238">DNA-binding</keyword>
<dbReference type="InterPro" id="IPR039532">
    <property type="entry name" value="TetR_C_Firmicutes"/>
</dbReference>
<dbReference type="SUPFAM" id="SSF46689">
    <property type="entry name" value="Homeodomain-like"/>
    <property type="match status" value="1"/>
</dbReference>
<feature type="DNA-binding region" description="H-T-H motif" evidence="2">
    <location>
        <begin position="29"/>
        <end position="48"/>
    </location>
</feature>
<gene>
    <name evidence="4" type="ORF">CUS89_02240</name>
</gene>
<dbReference type="RefSeq" id="WP_104870871.1">
    <property type="nucleotide sequence ID" value="NZ_PUAP01000008.1"/>
</dbReference>
<evidence type="ECO:0000256" key="2">
    <source>
        <dbReference type="PROSITE-ProRule" id="PRU00335"/>
    </source>
</evidence>
<feature type="domain" description="HTH tetR-type" evidence="3">
    <location>
        <begin position="6"/>
        <end position="66"/>
    </location>
</feature>
<name>A0A2S7RYF6_ENTMU</name>
<organism evidence="4 5">
    <name type="scientific">Enterococcus mundtii</name>
    <dbReference type="NCBI Taxonomy" id="53346"/>
    <lineage>
        <taxon>Bacteria</taxon>
        <taxon>Bacillati</taxon>
        <taxon>Bacillota</taxon>
        <taxon>Bacilli</taxon>
        <taxon>Lactobacillales</taxon>
        <taxon>Enterococcaceae</taxon>
        <taxon>Enterococcus</taxon>
    </lineage>
</organism>
<dbReference type="PANTHER" id="PTHR43479">
    <property type="entry name" value="ACREF/ENVCD OPERON REPRESSOR-RELATED"/>
    <property type="match status" value="1"/>
</dbReference>
<reference evidence="4 5" key="1">
    <citation type="journal article" date="2018" name="Pathog. Dis.">
        <title>Whole-genome sequencing based characterization of antimicrobial resistance in Enterococcus.</title>
        <authorList>
            <person name="Tyson G."/>
        </authorList>
    </citation>
    <scope>NUCLEOTIDE SEQUENCE [LARGE SCALE GENOMIC DNA]</scope>
    <source>
        <strain evidence="4 5">CVM N55263</strain>
    </source>
</reference>
<evidence type="ECO:0000313" key="5">
    <source>
        <dbReference type="Proteomes" id="UP000237934"/>
    </source>
</evidence>
<dbReference type="GO" id="GO:0003677">
    <property type="term" value="F:DNA binding"/>
    <property type="evidence" value="ECO:0007669"/>
    <property type="project" value="UniProtKB-UniRule"/>
</dbReference>
<dbReference type="InterPro" id="IPR009057">
    <property type="entry name" value="Homeodomain-like_sf"/>
</dbReference>
<dbReference type="PROSITE" id="PS50977">
    <property type="entry name" value="HTH_TETR_2"/>
    <property type="match status" value="1"/>
</dbReference>
<dbReference type="Gene3D" id="1.10.357.10">
    <property type="entry name" value="Tetracycline Repressor, domain 2"/>
    <property type="match status" value="1"/>
</dbReference>
<evidence type="ECO:0000259" key="3">
    <source>
        <dbReference type="PROSITE" id="PS50977"/>
    </source>
</evidence>
<protein>
    <submittedName>
        <fullName evidence="4">TetR/AcrR family transcriptional regulator</fullName>
    </submittedName>
</protein>
<accession>A0A2S7RYF6</accession>
<evidence type="ECO:0000256" key="1">
    <source>
        <dbReference type="ARBA" id="ARBA00023125"/>
    </source>
</evidence>
<dbReference type="Proteomes" id="UP000237934">
    <property type="component" value="Unassembled WGS sequence"/>
</dbReference>